<dbReference type="GO" id="GO:0009927">
    <property type="term" value="F:histidine phosphotransfer kinase activity"/>
    <property type="evidence" value="ECO:0007669"/>
    <property type="project" value="TreeGrafter"/>
</dbReference>
<dbReference type="SMART" id="SM00091">
    <property type="entry name" value="PAS"/>
    <property type="match status" value="2"/>
</dbReference>
<dbReference type="SMART" id="SM00387">
    <property type="entry name" value="HATPase_c"/>
    <property type="match status" value="1"/>
</dbReference>
<evidence type="ECO:0000313" key="9">
    <source>
        <dbReference type="Proteomes" id="UP000189818"/>
    </source>
</evidence>
<evidence type="ECO:0000256" key="6">
    <source>
        <dbReference type="SAM" id="Phobius"/>
    </source>
</evidence>
<comment type="catalytic activity">
    <reaction evidence="1">
        <text>ATP + protein L-histidine = ADP + protein N-phospho-L-histidine.</text>
        <dbReference type="EC" id="2.7.13.3"/>
    </reaction>
</comment>
<dbReference type="EMBL" id="FUYM01000005">
    <property type="protein sequence ID" value="SKB71044.1"/>
    <property type="molecule type" value="Genomic_DNA"/>
</dbReference>
<evidence type="ECO:0000256" key="2">
    <source>
        <dbReference type="ARBA" id="ARBA00012438"/>
    </source>
</evidence>
<keyword evidence="6" id="KW-1133">Transmembrane helix</keyword>
<dbReference type="PANTHER" id="PTHR43047">
    <property type="entry name" value="TWO-COMPONENT HISTIDINE PROTEIN KINASE"/>
    <property type="match status" value="1"/>
</dbReference>
<dbReference type="Pfam" id="PF02518">
    <property type="entry name" value="HATPase_c"/>
    <property type="match status" value="1"/>
</dbReference>
<dbReference type="AlphaFoldDB" id="A0A1T5DH64"/>
<evidence type="ECO:0000256" key="4">
    <source>
        <dbReference type="ARBA" id="ARBA00022679"/>
    </source>
</evidence>
<keyword evidence="3" id="KW-0597">Phosphoprotein</keyword>
<protein>
    <recommendedName>
        <fullName evidence="2">histidine kinase</fullName>
        <ecNumber evidence="2">2.7.13.3</ecNumber>
    </recommendedName>
</protein>
<evidence type="ECO:0000313" key="8">
    <source>
        <dbReference type="EMBL" id="SKB71044.1"/>
    </source>
</evidence>
<reference evidence="9" key="1">
    <citation type="submission" date="2017-02" db="EMBL/GenBank/DDBJ databases">
        <authorList>
            <person name="Varghese N."/>
            <person name="Submissions S."/>
        </authorList>
    </citation>
    <scope>NUCLEOTIDE SEQUENCE [LARGE SCALE GENOMIC DNA]</scope>
    <source>
        <strain evidence="9">UM2</strain>
    </source>
</reference>
<dbReference type="InterPro" id="IPR036097">
    <property type="entry name" value="HisK_dim/P_sf"/>
</dbReference>
<dbReference type="InterPro" id="IPR005467">
    <property type="entry name" value="His_kinase_dom"/>
</dbReference>
<dbReference type="SUPFAM" id="SSF47384">
    <property type="entry name" value="Homodimeric domain of signal transducing histidine kinase"/>
    <property type="match status" value="1"/>
</dbReference>
<evidence type="ECO:0000256" key="3">
    <source>
        <dbReference type="ARBA" id="ARBA00022553"/>
    </source>
</evidence>
<dbReference type="InterPro" id="IPR036890">
    <property type="entry name" value="HATPase_C_sf"/>
</dbReference>
<dbReference type="Gene3D" id="1.10.287.130">
    <property type="match status" value="1"/>
</dbReference>
<dbReference type="RefSeq" id="WP_079648559.1">
    <property type="nucleotide sequence ID" value="NZ_FUYM01000005.1"/>
</dbReference>
<feature type="transmembrane region" description="Helical" evidence="6">
    <location>
        <begin position="12"/>
        <end position="34"/>
    </location>
</feature>
<sequence>MSQMIQLDPVAALMLAIIVALWVAAAVASIIMGLRRDVIAKTRARDIERQGALLASAPAVPFRVGLDGRIGADPRLAHWLGLPVPPATINDMAGQGVAGQDGGGISVVDAEGLAADIAAANQAGRPFERVLRLAGTDRVLLARGRPSPPAIGDGVIVWLFDNTEAERTIARLSAEGQAVSDALDSCLALIEAAPFPMWHRGPDLKLALVNSAYVAAVEGESAEEVVTNGVELVDSADGRAPRATALAARDSGRIKTHVVPVTLGGQRRTMRIVDVPMGEHGVAGYAFDIQDLEQTRGELGRFQEAQRELFDRLSAGVAQFGPDRNLIFCNQPFLQFFSLLPEWMSDHPEFDRVLERMRETQRLPEARDFPGWKAERRAWFNAVDAVEENWTIPGGQHLRVVAQPLPNGGLLLFFEDRTEQVQLSSARDTLLRVRAATFENLFEAIGVFASDGRLHIWNQSFRDIWGLSEADLAQNLRVDAMVELVAAKLADPSRAQLLRDLVRIATVDRQARTGRMALADGRYFDFAVVPLPDGNALFTLLDITASRGIEEALRGRADALEEADKLKTAFVANMSYELRVPLTSIAGFAELLDGGYAGELPAIAQEYVKAILASVGRLGSLVEDVLDLTQGAAGNLPLSEEQVDMGVLLTGAVAAARPAAEGKPLQLLVDVEPGLGEIRGDPRRLRQIADHLLNNAIAYTPPQGRVTIRVHGDDDMIVWVVSDTGPGMDAAQRAGIFDAYPRIDASNDEGKQLIGIGLPLTRQLVEAHGGSIALESEPGRGTTVTIHLPRRHGEHGHA</sequence>
<feature type="domain" description="Histidine kinase" evidence="7">
    <location>
        <begin position="573"/>
        <end position="792"/>
    </location>
</feature>
<dbReference type="InterPro" id="IPR003594">
    <property type="entry name" value="HATPase_dom"/>
</dbReference>
<dbReference type="InterPro" id="IPR000014">
    <property type="entry name" value="PAS"/>
</dbReference>
<dbReference type="Gene3D" id="3.30.450.20">
    <property type="entry name" value="PAS domain"/>
    <property type="match status" value="1"/>
</dbReference>
<organism evidence="8 9">
    <name type="scientific">Rhizorhabdus histidinilytica</name>
    <dbReference type="NCBI Taxonomy" id="439228"/>
    <lineage>
        <taxon>Bacteria</taxon>
        <taxon>Pseudomonadati</taxon>
        <taxon>Pseudomonadota</taxon>
        <taxon>Alphaproteobacteria</taxon>
        <taxon>Sphingomonadales</taxon>
        <taxon>Sphingomonadaceae</taxon>
        <taxon>Rhizorhabdus</taxon>
    </lineage>
</organism>
<dbReference type="GO" id="GO:0000155">
    <property type="term" value="F:phosphorelay sensor kinase activity"/>
    <property type="evidence" value="ECO:0007669"/>
    <property type="project" value="InterPro"/>
</dbReference>
<keyword evidence="6" id="KW-0472">Membrane</keyword>
<gene>
    <name evidence="8" type="ORF">SAMN06295920_105184</name>
</gene>
<dbReference type="FunFam" id="3.30.565.10:FF:000006">
    <property type="entry name" value="Sensor histidine kinase WalK"/>
    <property type="match status" value="1"/>
</dbReference>
<dbReference type="PRINTS" id="PR00344">
    <property type="entry name" value="BCTRLSENSOR"/>
</dbReference>
<dbReference type="GO" id="GO:0005886">
    <property type="term" value="C:plasma membrane"/>
    <property type="evidence" value="ECO:0007669"/>
    <property type="project" value="TreeGrafter"/>
</dbReference>
<dbReference type="OrthoDB" id="9797304at2"/>
<name>A0A1T5DH64_9SPHN</name>
<dbReference type="InterPro" id="IPR004358">
    <property type="entry name" value="Sig_transdc_His_kin-like_C"/>
</dbReference>
<dbReference type="SMART" id="SM00388">
    <property type="entry name" value="HisKA"/>
    <property type="match status" value="1"/>
</dbReference>
<evidence type="ECO:0000256" key="1">
    <source>
        <dbReference type="ARBA" id="ARBA00000085"/>
    </source>
</evidence>
<keyword evidence="9" id="KW-1185">Reference proteome</keyword>
<dbReference type="Pfam" id="PF00512">
    <property type="entry name" value="HisKA"/>
    <property type="match status" value="1"/>
</dbReference>
<dbReference type="Proteomes" id="UP000189818">
    <property type="component" value="Unassembled WGS sequence"/>
</dbReference>
<keyword evidence="6" id="KW-0812">Transmembrane</keyword>
<keyword evidence="5 8" id="KW-0418">Kinase</keyword>
<keyword evidence="4" id="KW-0808">Transferase</keyword>
<dbReference type="Gene3D" id="3.30.565.10">
    <property type="entry name" value="Histidine kinase-like ATPase, C-terminal domain"/>
    <property type="match status" value="1"/>
</dbReference>
<dbReference type="PANTHER" id="PTHR43047:SF72">
    <property type="entry name" value="OSMOSENSING HISTIDINE PROTEIN KINASE SLN1"/>
    <property type="match status" value="1"/>
</dbReference>
<dbReference type="InterPro" id="IPR035965">
    <property type="entry name" value="PAS-like_dom_sf"/>
</dbReference>
<dbReference type="CDD" id="cd00075">
    <property type="entry name" value="HATPase"/>
    <property type="match status" value="1"/>
</dbReference>
<dbReference type="PROSITE" id="PS50109">
    <property type="entry name" value="HIS_KIN"/>
    <property type="match status" value="1"/>
</dbReference>
<dbReference type="Pfam" id="PF12860">
    <property type="entry name" value="PAS_7"/>
    <property type="match status" value="2"/>
</dbReference>
<accession>A0A1T5DH64</accession>
<proteinExistence type="predicted"/>
<evidence type="ECO:0000256" key="5">
    <source>
        <dbReference type="ARBA" id="ARBA00022777"/>
    </source>
</evidence>
<dbReference type="SUPFAM" id="SSF55874">
    <property type="entry name" value="ATPase domain of HSP90 chaperone/DNA topoisomerase II/histidine kinase"/>
    <property type="match status" value="1"/>
</dbReference>
<evidence type="ECO:0000259" key="7">
    <source>
        <dbReference type="PROSITE" id="PS50109"/>
    </source>
</evidence>
<dbReference type="CDD" id="cd00082">
    <property type="entry name" value="HisKA"/>
    <property type="match status" value="1"/>
</dbReference>
<dbReference type="STRING" id="439228.SAMN06295920_105184"/>
<dbReference type="InterPro" id="IPR003661">
    <property type="entry name" value="HisK_dim/P_dom"/>
</dbReference>
<dbReference type="EC" id="2.7.13.3" evidence="2"/>
<dbReference type="SUPFAM" id="SSF55785">
    <property type="entry name" value="PYP-like sensor domain (PAS domain)"/>
    <property type="match status" value="2"/>
</dbReference>